<name>A0A2N0Z468_9BACI</name>
<dbReference type="RefSeq" id="WP_101176653.1">
    <property type="nucleotide sequence ID" value="NZ_PISE01000015.1"/>
</dbReference>
<reference evidence="1 2" key="1">
    <citation type="journal article" date="2003" name="Int. J. Syst. Evol. Microbiol.">
        <title>Bacillus nealsonii sp. nov., isolated from a spacecraft-assembly facility, whose spores are gamma-radiation resistant.</title>
        <authorList>
            <person name="Venkateswaran K."/>
            <person name="Kempf M."/>
            <person name="Chen F."/>
            <person name="Satomi M."/>
            <person name="Nicholson W."/>
            <person name="Kern R."/>
        </authorList>
    </citation>
    <scope>NUCLEOTIDE SEQUENCE [LARGE SCALE GENOMIC DNA]</scope>
    <source>
        <strain evidence="1 2">FO-92</strain>
    </source>
</reference>
<evidence type="ECO:0000313" key="2">
    <source>
        <dbReference type="Proteomes" id="UP000233375"/>
    </source>
</evidence>
<accession>A0A2N0Z468</accession>
<dbReference type="Proteomes" id="UP000233375">
    <property type="component" value="Unassembled WGS sequence"/>
</dbReference>
<dbReference type="GO" id="GO:0006508">
    <property type="term" value="P:proteolysis"/>
    <property type="evidence" value="ECO:0007669"/>
    <property type="project" value="UniProtKB-KW"/>
</dbReference>
<comment type="caution">
    <text evidence="1">The sequence shown here is derived from an EMBL/GenBank/DDBJ whole genome shotgun (WGS) entry which is preliminary data.</text>
</comment>
<dbReference type="AlphaFoldDB" id="A0A2N0Z468"/>
<dbReference type="EMBL" id="PISE01000015">
    <property type="protein sequence ID" value="PKG24307.1"/>
    <property type="molecule type" value="Genomic_DNA"/>
</dbReference>
<keyword evidence="2" id="KW-1185">Reference proteome</keyword>
<dbReference type="SUPFAM" id="SSF53163">
    <property type="entry name" value="HybD-like"/>
    <property type="match status" value="1"/>
</dbReference>
<gene>
    <name evidence="1" type="primary">yyaC</name>
    <name evidence="1" type="ORF">CWS01_07935</name>
</gene>
<keyword evidence="1" id="KW-0645">Protease</keyword>
<dbReference type="NCBIfam" id="TIGR02841">
    <property type="entry name" value="spore_YyaC"/>
    <property type="match status" value="1"/>
</dbReference>
<dbReference type="Pfam" id="PF06866">
    <property type="entry name" value="DUF1256"/>
    <property type="match status" value="1"/>
</dbReference>
<protein>
    <submittedName>
        <fullName evidence="1">Spore protease YyaC</fullName>
    </submittedName>
</protein>
<dbReference type="InterPro" id="IPR009665">
    <property type="entry name" value="YyaC"/>
</dbReference>
<evidence type="ECO:0000313" key="1">
    <source>
        <dbReference type="EMBL" id="PKG24307.1"/>
    </source>
</evidence>
<proteinExistence type="predicted"/>
<dbReference type="OrthoDB" id="9815953at2"/>
<keyword evidence="1" id="KW-0378">Hydrolase</keyword>
<dbReference type="GO" id="GO:0008233">
    <property type="term" value="F:peptidase activity"/>
    <property type="evidence" value="ECO:0007669"/>
    <property type="project" value="UniProtKB-KW"/>
</dbReference>
<organism evidence="1 2">
    <name type="scientific">Niallia nealsonii</name>
    <dbReference type="NCBI Taxonomy" id="115979"/>
    <lineage>
        <taxon>Bacteria</taxon>
        <taxon>Bacillati</taxon>
        <taxon>Bacillota</taxon>
        <taxon>Bacilli</taxon>
        <taxon>Bacillales</taxon>
        <taxon>Bacillaceae</taxon>
        <taxon>Niallia</taxon>
    </lineage>
</organism>
<sequence length="205" mass="22707">MTIYSSLFEKKDLPTRIMYDEQLASYRIADSLANFLPSVHSNHSIVFICIGTDRSTGDSLGPLIGTLLNEKNIAPFSVYGTLDDPIHALNLEERLEEIKTSHENPFIIGIDACLGRMKSVGAIQIGEGPVKPGSGVNKELPPVGHIHITGIVNISGFMEFLVLQNTRLSLVLNMAKIISKGIYHTSLRYMHTSEIKDYTLKERPI</sequence>
<dbReference type="InterPro" id="IPR023430">
    <property type="entry name" value="Pept_HybD-like_dom_sf"/>
</dbReference>